<organism evidence="1">
    <name type="scientific">Arundo donax</name>
    <name type="common">Giant reed</name>
    <name type="synonym">Donax arundinaceus</name>
    <dbReference type="NCBI Taxonomy" id="35708"/>
    <lineage>
        <taxon>Eukaryota</taxon>
        <taxon>Viridiplantae</taxon>
        <taxon>Streptophyta</taxon>
        <taxon>Embryophyta</taxon>
        <taxon>Tracheophyta</taxon>
        <taxon>Spermatophyta</taxon>
        <taxon>Magnoliopsida</taxon>
        <taxon>Liliopsida</taxon>
        <taxon>Poales</taxon>
        <taxon>Poaceae</taxon>
        <taxon>PACMAD clade</taxon>
        <taxon>Arundinoideae</taxon>
        <taxon>Arundineae</taxon>
        <taxon>Arundo</taxon>
    </lineage>
</organism>
<protein>
    <recommendedName>
        <fullName evidence="2">Reverse transcriptase domain-containing protein</fullName>
    </recommendedName>
</protein>
<name>A0A0A8ZP44_ARUDO</name>
<evidence type="ECO:0000313" key="1">
    <source>
        <dbReference type="EMBL" id="JAD39478.1"/>
    </source>
</evidence>
<sequence length="56" mass="6479">MDELHEVVFGMEHDKAPGLDGLPIEFYQHFWAVIKEECLPIEGLIVSDNTTRVRRP</sequence>
<dbReference type="AlphaFoldDB" id="A0A0A8ZP44"/>
<reference evidence="1" key="1">
    <citation type="submission" date="2014-09" db="EMBL/GenBank/DDBJ databases">
        <authorList>
            <person name="Magalhaes I.L.F."/>
            <person name="Oliveira U."/>
            <person name="Santos F.R."/>
            <person name="Vidigal T.H.D.A."/>
            <person name="Brescovit A.D."/>
            <person name="Santos A.J."/>
        </authorList>
    </citation>
    <scope>NUCLEOTIDE SEQUENCE</scope>
    <source>
        <tissue evidence="1">Shoot tissue taken approximately 20 cm above the soil surface</tissue>
    </source>
</reference>
<dbReference type="EMBL" id="GBRH01258417">
    <property type="protein sequence ID" value="JAD39478.1"/>
    <property type="molecule type" value="Transcribed_RNA"/>
</dbReference>
<reference evidence="1" key="2">
    <citation type="journal article" date="2015" name="Data Brief">
        <title>Shoot transcriptome of the giant reed, Arundo donax.</title>
        <authorList>
            <person name="Barrero R.A."/>
            <person name="Guerrero F.D."/>
            <person name="Moolhuijzen P."/>
            <person name="Goolsby J.A."/>
            <person name="Tidwell J."/>
            <person name="Bellgard S.E."/>
            <person name="Bellgard M.I."/>
        </authorList>
    </citation>
    <scope>NUCLEOTIDE SEQUENCE</scope>
    <source>
        <tissue evidence="1">Shoot tissue taken approximately 20 cm above the soil surface</tissue>
    </source>
</reference>
<evidence type="ECO:0008006" key="2">
    <source>
        <dbReference type="Google" id="ProtNLM"/>
    </source>
</evidence>
<proteinExistence type="predicted"/>
<accession>A0A0A8ZP44</accession>